<evidence type="ECO:0000259" key="15">
    <source>
        <dbReference type="PROSITE" id="PS50950"/>
    </source>
</evidence>
<feature type="compositionally biased region" description="Pro residues" evidence="14">
    <location>
        <begin position="797"/>
        <end position="807"/>
    </location>
</feature>
<name>A0A9D3MSL0_ANGAN</name>
<comment type="subcellular location">
    <subcellularLocation>
        <location evidence="1">Nucleus</location>
    </subcellularLocation>
</comment>
<evidence type="ECO:0000256" key="6">
    <source>
        <dbReference type="ARBA" id="ARBA00022853"/>
    </source>
</evidence>
<keyword evidence="5" id="KW-0862">Zinc</keyword>
<dbReference type="PANTHER" id="PTHR12247">
    <property type="entry name" value="POLYCOMB GROUP PROTEIN"/>
    <property type="match status" value="1"/>
</dbReference>
<accession>A0A9D3MSL0</accession>
<feature type="compositionally biased region" description="Acidic residues" evidence="14">
    <location>
        <begin position="145"/>
        <end position="175"/>
    </location>
</feature>
<feature type="region of interest" description="Disordered" evidence="14">
    <location>
        <begin position="110"/>
        <end position="206"/>
    </location>
</feature>
<dbReference type="PANTHER" id="PTHR12247:SF64">
    <property type="entry name" value="LETHAL(3)MALIGNANT BRAIN TUMOR-LIKE PROTEIN 2"/>
    <property type="match status" value="1"/>
</dbReference>
<dbReference type="InterPro" id="IPR012313">
    <property type="entry name" value="Znf_FCS"/>
</dbReference>
<feature type="repeat" description="MBT" evidence="13">
    <location>
        <begin position="439"/>
        <end position="545"/>
    </location>
</feature>
<evidence type="ECO:0000256" key="11">
    <source>
        <dbReference type="PROSITE-ProRule" id="PRU00309"/>
    </source>
</evidence>
<evidence type="ECO:0000259" key="16">
    <source>
        <dbReference type="PROSITE" id="PS51024"/>
    </source>
</evidence>
<evidence type="ECO:0000256" key="4">
    <source>
        <dbReference type="ARBA" id="ARBA00022771"/>
    </source>
</evidence>
<dbReference type="InterPro" id="IPR050548">
    <property type="entry name" value="PcG_chromatin_remod_factors"/>
</dbReference>
<dbReference type="AlphaFoldDB" id="A0A9D3MSL0"/>
<keyword evidence="6" id="KW-0156">Chromatin regulator</keyword>
<dbReference type="Pfam" id="PF02820">
    <property type="entry name" value="MBT"/>
    <property type="match status" value="4"/>
</dbReference>
<dbReference type="GO" id="GO:0005634">
    <property type="term" value="C:nucleus"/>
    <property type="evidence" value="ECO:0007669"/>
    <property type="project" value="UniProtKB-SubCell"/>
</dbReference>
<dbReference type="SUPFAM" id="SSF63748">
    <property type="entry name" value="Tudor/PWWP/MBT"/>
    <property type="match status" value="4"/>
</dbReference>
<dbReference type="SMART" id="SM00980">
    <property type="entry name" value="THAP"/>
    <property type="match status" value="1"/>
</dbReference>
<dbReference type="SMART" id="SM00692">
    <property type="entry name" value="DM3"/>
    <property type="match status" value="1"/>
</dbReference>
<evidence type="ECO:0000256" key="8">
    <source>
        <dbReference type="ARBA" id="ARBA00023125"/>
    </source>
</evidence>
<keyword evidence="8 11" id="KW-0238">DNA-binding</keyword>
<evidence type="ECO:0000256" key="3">
    <source>
        <dbReference type="ARBA" id="ARBA00022737"/>
    </source>
</evidence>
<dbReference type="GO" id="GO:0045892">
    <property type="term" value="P:negative regulation of DNA-templated transcription"/>
    <property type="evidence" value="ECO:0007669"/>
    <property type="project" value="TreeGrafter"/>
</dbReference>
<dbReference type="Pfam" id="PF05485">
    <property type="entry name" value="THAP"/>
    <property type="match status" value="1"/>
</dbReference>
<feature type="repeat" description="MBT" evidence="13">
    <location>
        <begin position="551"/>
        <end position="654"/>
    </location>
</feature>
<feature type="repeat" description="MBT" evidence="13">
    <location>
        <begin position="662"/>
        <end position="758"/>
    </location>
</feature>
<evidence type="ECO:0000256" key="5">
    <source>
        <dbReference type="ARBA" id="ARBA00022833"/>
    </source>
</evidence>
<dbReference type="EMBL" id="JAFIRN010000002">
    <property type="protein sequence ID" value="KAG5853970.1"/>
    <property type="molecule type" value="Genomic_DNA"/>
</dbReference>
<evidence type="ECO:0000256" key="7">
    <source>
        <dbReference type="ARBA" id="ARBA00023015"/>
    </source>
</evidence>
<evidence type="ECO:0000256" key="14">
    <source>
        <dbReference type="SAM" id="MobiDB-lite"/>
    </source>
</evidence>
<keyword evidence="18" id="KW-1185">Reference proteome</keyword>
<organism evidence="17 18">
    <name type="scientific">Anguilla anguilla</name>
    <name type="common">European freshwater eel</name>
    <name type="synonym">Muraena anguilla</name>
    <dbReference type="NCBI Taxonomy" id="7936"/>
    <lineage>
        <taxon>Eukaryota</taxon>
        <taxon>Metazoa</taxon>
        <taxon>Chordata</taxon>
        <taxon>Craniata</taxon>
        <taxon>Vertebrata</taxon>
        <taxon>Euteleostomi</taxon>
        <taxon>Actinopterygii</taxon>
        <taxon>Neopterygii</taxon>
        <taxon>Teleostei</taxon>
        <taxon>Anguilliformes</taxon>
        <taxon>Anguillidae</taxon>
        <taxon>Anguilla</taxon>
    </lineage>
</organism>
<keyword evidence="10" id="KW-0539">Nucleus</keyword>
<dbReference type="PROSITE" id="PS50950">
    <property type="entry name" value="ZF_THAP"/>
    <property type="match status" value="1"/>
</dbReference>
<keyword evidence="9" id="KW-0804">Transcription</keyword>
<dbReference type="Gene3D" id="6.20.210.20">
    <property type="entry name" value="THAP domain"/>
    <property type="match status" value="1"/>
</dbReference>
<dbReference type="Gene3D" id="2.30.30.140">
    <property type="match status" value="4"/>
</dbReference>
<evidence type="ECO:0000256" key="12">
    <source>
        <dbReference type="PROSITE-ProRule" id="PRU00367"/>
    </source>
</evidence>
<keyword evidence="7" id="KW-0805">Transcription regulation</keyword>
<dbReference type="GO" id="GO:0006325">
    <property type="term" value="P:chromatin organization"/>
    <property type="evidence" value="ECO:0007669"/>
    <property type="project" value="UniProtKB-KW"/>
</dbReference>
<dbReference type="Gene3D" id="3.30.60.160">
    <property type="match status" value="1"/>
</dbReference>
<gene>
    <name evidence="17" type="ORF">ANANG_G00032500</name>
</gene>
<evidence type="ECO:0000256" key="13">
    <source>
        <dbReference type="PROSITE-ProRule" id="PRU00459"/>
    </source>
</evidence>
<evidence type="ECO:0008006" key="19">
    <source>
        <dbReference type="Google" id="ProtNLM"/>
    </source>
</evidence>
<dbReference type="InterPro" id="IPR038441">
    <property type="entry name" value="THAP_Znf_sf"/>
</dbReference>
<feature type="compositionally biased region" description="Low complexity" evidence="14">
    <location>
        <begin position="186"/>
        <end position="198"/>
    </location>
</feature>
<evidence type="ECO:0000256" key="1">
    <source>
        <dbReference type="ARBA" id="ARBA00004123"/>
    </source>
</evidence>
<evidence type="ECO:0000313" key="18">
    <source>
        <dbReference type="Proteomes" id="UP001044222"/>
    </source>
</evidence>
<feature type="compositionally biased region" description="Basic residues" evidence="14">
    <location>
        <begin position="769"/>
        <end position="781"/>
    </location>
</feature>
<feature type="region of interest" description="Disordered" evidence="14">
    <location>
        <begin position="759"/>
        <end position="781"/>
    </location>
</feature>
<protein>
    <recommendedName>
        <fullName evidence="19">Lethal(3)malignant brain tumor-like protein 2</fullName>
    </recommendedName>
</protein>
<keyword evidence="4 12" id="KW-0863">Zinc-finger</keyword>
<dbReference type="SUPFAM" id="SSF57716">
    <property type="entry name" value="Glucocorticoid receptor-like (DNA-binding domain)"/>
    <property type="match status" value="1"/>
</dbReference>
<dbReference type="FunFam" id="3.30.60.160:FF:000001">
    <property type="entry name" value="MBT domain-containing protein 1 isoform X1"/>
    <property type="match status" value="1"/>
</dbReference>
<proteinExistence type="predicted"/>
<reference evidence="17" key="1">
    <citation type="submission" date="2021-01" db="EMBL/GenBank/DDBJ databases">
        <title>A chromosome-scale assembly of European eel, Anguilla anguilla.</title>
        <authorList>
            <person name="Henkel C."/>
            <person name="Jong-Raadsen S.A."/>
            <person name="Dufour S."/>
            <person name="Weltzien F.-A."/>
            <person name="Palstra A.P."/>
            <person name="Pelster B."/>
            <person name="Spaink H.P."/>
            <person name="Van Den Thillart G.E."/>
            <person name="Jansen H."/>
            <person name="Zahm M."/>
            <person name="Klopp C."/>
            <person name="Cedric C."/>
            <person name="Louis A."/>
            <person name="Berthelot C."/>
            <person name="Parey E."/>
            <person name="Roest Crollius H."/>
            <person name="Montfort J."/>
            <person name="Robinson-Rechavi M."/>
            <person name="Bucao C."/>
            <person name="Bouchez O."/>
            <person name="Gislard M."/>
            <person name="Lluch J."/>
            <person name="Milhes M."/>
            <person name="Lampietro C."/>
            <person name="Lopez Roques C."/>
            <person name="Donnadieu C."/>
            <person name="Braasch I."/>
            <person name="Desvignes T."/>
            <person name="Postlethwait J."/>
            <person name="Bobe J."/>
            <person name="Guiguen Y."/>
            <person name="Dirks R."/>
        </authorList>
    </citation>
    <scope>NUCLEOTIDE SEQUENCE</scope>
    <source>
        <strain evidence="17">Tag_6206</strain>
        <tissue evidence="17">Liver</tissue>
    </source>
</reference>
<dbReference type="PROSITE" id="PS51079">
    <property type="entry name" value="MBT"/>
    <property type="match status" value="4"/>
</dbReference>
<dbReference type="GO" id="GO:0003677">
    <property type="term" value="F:DNA binding"/>
    <property type="evidence" value="ECO:0007669"/>
    <property type="project" value="UniProtKB-UniRule"/>
</dbReference>
<dbReference type="Proteomes" id="UP001044222">
    <property type="component" value="Unassembled WGS sequence"/>
</dbReference>
<keyword evidence="3" id="KW-0677">Repeat</keyword>
<dbReference type="CDD" id="cd20100">
    <property type="entry name" value="MBT_dSfmbt-like_rpt4"/>
    <property type="match status" value="1"/>
</dbReference>
<evidence type="ECO:0000256" key="2">
    <source>
        <dbReference type="ARBA" id="ARBA00022723"/>
    </source>
</evidence>
<feature type="domain" description="FCS-type" evidence="16">
    <location>
        <begin position="199"/>
        <end position="234"/>
    </location>
</feature>
<dbReference type="InterPro" id="IPR038603">
    <property type="entry name" value="Znf_FCS_sf"/>
</dbReference>
<dbReference type="Pfam" id="PF21319">
    <property type="entry name" value="zf-FCS_1"/>
    <property type="match status" value="1"/>
</dbReference>
<dbReference type="InterPro" id="IPR004092">
    <property type="entry name" value="Mbt"/>
</dbReference>
<dbReference type="SMART" id="SM00561">
    <property type="entry name" value="MBT"/>
    <property type="match status" value="4"/>
</dbReference>
<dbReference type="GO" id="GO:0042393">
    <property type="term" value="F:histone binding"/>
    <property type="evidence" value="ECO:0007669"/>
    <property type="project" value="TreeGrafter"/>
</dbReference>
<evidence type="ECO:0000256" key="9">
    <source>
        <dbReference type="ARBA" id="ARBA00023163"/>
    </source>
</evidence>
<sequence length="899" mass="99865">MPNRCVAYGCVKTHEDNVTLFKFPKDPVEYRIWEKQVQRTRTNWTAKSTSHLCSDHFGKDCFEPKPSAAVKGSLPKSSLKLKEGAVPTVFILPPCSSCEGDGRDCSACTPKAKRRSVTVEQKDRTMEDEPAGTAGPLQGNTSGLEQEEEDDDDDDDDNDEVEEEEEEEEEDNEEGADNHKEETVISPSKGPSSPPKASSPKDDEPAVCEMCGIVGTKDTFFSKTKRFCSVSCSRSYSSNSKKASILARLQVLCCRLSVGQAGQVVFGEAGRDALDCRPCGTGKPPTKKAKVLHKAAWSSKLGAFLHSQGVGQLLDGTIPGQDVAVGFDWGSYLKDNGLHAAPVSCFRHVPLHDQWEEICVGLKVEVLNNDAVLPSKVYWIASIIQLAGYKALLRYEGFEKDGSHDFWCNLGTVDIHPIGWCAVNSKLLVPPKSVHHRIKNWKGYLMKHLVGASTLPVDFHMKMADGMKYLFRQGMRVEVVDRAQVSRTRSAVVDTVIGGRLRLLYEDAGLEPDGEALSDFWCHMWSPLLHPMGWSRKVGHAIKSHDKRVDMSSHPTFRKIYCDSVPHLFKKVRTVYMEGGFFEVGMKLEAIDPLNLGNICVASVRKVLLDGYLMVGIDGVEIGDCSDWFCYHASSHAILPTGYCHKNKIPLTLPPGYDQVTFTWDKYLEETGTVAAPARLFQTDCPGHGFAPGMKLEAVDLMEPRLICVATVRRSVHRLLLLHFDGWEPEFDQWVDCQSPDIYPVGWCELTGYQLQPPISNEPASGGERHKKQHKPLGKKNKKLVKKKLANLISKNLPPPRPRPSDPPALLVPKTEPVEEETVIAVKVKEEEMELDTEPPVQAELPVKGPQALQTLLEQLKQEPFPLCCRPALIRLPQSCSHWLQRPSPAARPLSCGLH</sequence>
<comment type="caution">
    <text evidence="17">The sequence shown here is derived from an EMBL/GenBank/DDBJ whole genome shotgun (WGS) entry which is preliminary data.</text>
</comment>
<evidence type="ECO:0000313" key="17">
    <source>
        <dbReference type="EMBL" id="KAG5853970.1"/>
    </source>
</evidence>
<dbReference type="PROSITE" id="PS51024">
    <property type="entry name" value="ZF_FCS"/>
    <property type="match status" value="1"/>
</dbReference>
<dbReference type="GO" id="GO:0003682">
    <property type="term" value="F:chromatin binding"/>
    <property type="evidence" value="ECO:0007669"/>
    <property type="project" value="TreeGrafter"/>
</dbReference>
<dbReference type="GO" id="GO:0008270">
    <property type="term" value="F:zinc ion binding"/>
    <property type="evidence" value="ECO:0007669"/>
    <property type="project" value="UniProtKB-KW"/>
</dbReference>
<feature type="domain" description="THAP-type" evidence="15">
    <location>
        <begin position="1"/>
        <end position="90"/>
    </location>
</feature>
<keyword evidence="2" id="KW-0479">Metal-binding</keyword>
<feature type="region of interest" description="Disordered" evidence="14">
    <location>
        <begin position="793"/>
        <end position="812"/>
    </location>
</feature>
<feature type="repeat" description="MBT" evidence="13">
    <location>
        <begin position="327"/>
        <end position="431"/>
    </location>
</feature>
<dbReference type="InterPro" id="IPR006612">
    <property type="entry name" value="THAP_Znf"/>
</dbReference>
<evidence type="ECO:0000256" key="10">
    <source>
        <dbReference type="ARBA" id="ARBA00023242"/>
    </source>
</evidence>